<feature type="region of interest" description="Disordered" evidence="2">
    <location>
        <begin position="468"/>
        <end position="489"/>
    </location>
</feature>
<dbReference type="GO" id="GO:0060236">
    <property type="term" value="P:regulation of mitotic spindle organization"/>
    <property type="evidence" value="ECO:0007669"/>
    <property type="project" value="TreeGrafter"/>
</dbReference>
<organism evidence="3 4">
    <name type="scientific">Naja naja</name>
    <name type="common">Indian cobra</name>
    <dbReference type="NCBI Taxonomy" id="35670"/>
    <lineage>
        <taxon>Eukaryota</taxon>
        <taxon>Metazoa</taxon>
        <taxon>Chordata</taxon>
        <taxon>Craniata</taxon>
        <taxon>Vertebrata</taxon>
        <taxon>Euteleostomi</taxon>
        <taxon>Lepidosauria</taxon>
        <taxon>Squamata</taxon>
        <taxon>Bifurcata</taxon>
        <taxon>Unidentata</taxon>
        <taxon>Episquamata</taxon>
        <taxon>Toxicofera</taxon>
        <taxon>Serpentes</taxon>
        <taxon>Colubroidea</taxon>
        <taxon>Elapidae</taxon>
        <taxon>Elapinae</taxon>
        <taxon>Naja</taxon>
    </lineage>
</organism>
<dbReference type="PROSITE" id="PS50297">
    <property type="entry name" value="ANK_REP_REGION"/>
    <property type="match status" value="2"/>
</dbReference>
<dbReference type="GeneTree" id="ENSGT00390000005650"/>
<dbReference type="PRINTS" id="PR01415">
    <property type="entry name" value="ANKYRIN"/>
</dbReference>
<sequence>MVGGKLPHSRRRRPKTRESHRVATSSSLALTAITFSNIKPTSLRQTAAKQVRLQDSHYAASTGQTQWLQITMQKAESPNQADINGFSALHTAALHGRLDCMKMLIEKYSLDINLASLRGWRPIHLVLGQESKAMAVECLQYLLSKDADVNVKNYNGVSPLHKAASEGRENCLQILIDAGADVHAQDNEGQKPIDLCKMWGHRVCAKRLSHAMWKANKKHQLQQVCKLESIKAECEMKQRQFLRREQRELNICNVMAFESWLLKKGLSWPSRTILNLSQVQRHSLTLRKLAGQIATPIPSISLLLRGNASDSVLSMQHRYRRQKPWNLSTNLDSEPATSICRPALIRLGVEAEKLPQHDFTSFLFLFKDPFGDPVIQIDNIGRVCPVPDLPYQVLHQSLYPHTWTPRMEVPRDLRPVHIFNLKHRRPPGPEHWWTDQMALSLRVTLDPIFLSSLQSHVSTYCSTEALSPRTASLGSPKETPTIQSEASSP</sequence>
<dbReference type="OMA" id="NHRICAR"/>
<evidence type="ECO:0000313" key="4">
    <source>
        <dbReference type="Proteomes" id="UP000694559"/>
    </source>
</evidence>
<feature type="repeat" description="ANK" evidence="1">
    <location>
        <begin position="155"/>
        <end position="187"/>
    </location>
</feature>
<feature type="region of interest" description="Disordered" evidence="2">
    <location>
        <begin position="1"/>
        <end position="24"/>
    </location>
</feature>
<dbReference type="InterPro" id="IPR042335">
    <property type="entry name" value="ANKRD53"/>
</dbReference>
<dbReference type="GO" id="GO:1902412">
    <property type="term" value="P:regulation of mitotic cytokinesis"/>
    <property type="evidence" value="ECO:0007669"/>
    <property type="project" value="InterPro"/>
</dbReference>
<dbReference type="PANTHER" id="PTHR24160">
    <property type="entry name" value="ANKYRIN REPEAT DOMAIN-CONTAINING PROTEIN 53"/>
    <property type="match status" value="1"/>
</dbReference>
<evidence type="ECO:0000313" key="3">
    <source>
        <dbReference type="Ensembl" id="ENSNNAP00000022856.1"/>
    </source>
</evidence>
<reference evidence="3" key="1">
    <citation type="submission" date="2025-08" db="UniProtKB">
        <authorList>
            <consortium name="Ensembl"/>
        </authorList>
    </citation>
    <scope>IDENTIFICATION</scope>
</reference>
<evidence type="ECO:0000256" key="1">
    <source>
        <dbReference type="PROSITE-ProRule" id="PRU00023"/>
    </source>
</evidence>
<dbReference type="Pfam" id="PF12796">
    <property type="entry name" value="Ank_2"/>
    <property type="match status" value="1"/>
</dbReference>
<dbReference type="GO" id="GO:0031116">
    <property type="term" value="P:positive regulation of microtubule polymerization"/>
    <property type="evidence" value="ECO:0007669"/>
    <property type="project" value="TreeGrafter"/>
</dbReference>
<dbReference type="PROSITE" id="PS50088">
    <property type="entry name" value="ANK_REPEAT"/>
    <property type="match status" value="2"/>
</dbReference>
<dbReference type="InterPro" id="IPR036770">
    <property type="entry name" value="Ankyrin_rpt-contain_sf"/>
</dbReference>
<dbReference type="PANTHER" id="PTHR24160:SF1">
    <property type="entry name" value="ANKYRIN REPEAT DOMAIN-CONTAINING PROTEIN 53"/>
    <property type="match status" value="1"/>
</dbReference>
<protein>
    <submittedName>
        <fullName evidence="3">Ankyrin repeat domain 53</fullName>
    </submittedName>
</protein>
<dbReference type="SMART" id="SM00248">
    <property type="entry name" value="ANK"/>
    <property type="match status" value="3"/>
</dbReference>
<name>A0A8C6Y461_NAJNA</name>
<keyword evidence="4" id="KW-1185">Reference proteome</keyword>
<dbReference type="Ensembl" id="ENSNNAT00000023957.1">
    <property type="protein sequence ID" value="ENSNNAP00000022856.1"/>
    <property type="gene ID" value="ENSNNAG00000015086.1"/>
</dbReference>
<dbReference type="GO" id="GO:0000922">
    <property type="term" value="C:spindle pole"/>
    <property type="evidence" value="ECO:0007669"/>
    <property type="project" value="TreeGrafter"/>
</dbReference>
<evidence type="ECO:0000256" key="2">
    <source>
        <dbReference type="SAM" id="MobiDB-lite"/>
    </source>
</evidence>
<dbReference type="Proteomes" id="UP000694559">
    <property type="component" value="Unplaced"/>
</dbReference>
<dbReference type="OrthoDB" id="10254927at2759"/>
<dbReference type="SUPFAM" id="SSF48403">
    <property type="entry name" value="Ankyrin repeat"/>
    <property type="match status" value="1"/>
</dbReference>
<keyword evidence="1" id="KW-0040">ANK repeat</keyword>
<gene>
    <name evidence="3" type="primary">ANKRD53</name>
</gene>
<dbReference type="Pfam" id="PF13637">
    <property type="entry name" value="Ank_4"/>
    <property type="match status" value="1"/>
</dbReference>
<proteinExistence type="predicted"/>
<dbReference type="InterPro" id="IPR002110">
    <property type="entry name" value="Ankyrin_rpt"/>
</dbReference>
<feature type="repeat" description="ANK" evidence="1">
    <location>
        <begin position="84"/>
        <end position="107"/>
    </location>
</feature>
<dbReference type="GO" id="GO:0007080">
    <property type="term" value="P:mitotic metaphase chromosome alignment"/>
    <property type="evidence" value="ECO:0007669"/>
    <property type="project" value="TreeGrafter"/>
</dbReference>
<dbReference type="AlphaFoldDB" id="A0A8C6Y461"/>
<reference evidence="3" key="2">
    <citation type="submission" date="2025-09" db="UniProtKB">
        <authorList>
            <consortium name="Ensembl"/>
        </authorList>
    </citation>
    <scope>IDENTIFICATION</scope>
</reference>
<dbReference type="Gene3D" id="1.25.40.20">
    <property type="entry name" value="Ankyrin repeat-containing domain"/>
    <property type="match status" value="1"/>
</dbReference>
<accession>A0A8C6Y461</accession>